<keyword evidence="2" id="KW-1185">Reference proteome</keyword>
<sequence length="171" mass="19212">MASKDELSFLKGKHQSLTNNVLHTDKKSQYSNLNLNRNQNSSFLIPVQYPSNPKYDKYCAEEGAKKDWKKNGLSYANSSTLSFHISAYENSKETAGLVTLDGENVELKNLDNQLFPRLMIQTPFEFPRQQEEDQVTEPEVAEFRASQRLLGSAQPTSSNTARIPPVVTGAL</sequence>
<protein>
    <submittedName>
        <fullName evidence="3">Uncharacterized protein</fullName>
    </submittedName>
</protein>
<reference evidence="3" key="1">
    <citation type="submission" date="2022-11" db="UniProtKB">
        <authorList>
            <consortium name="WormBaseParasite"/>
        </authorList>
    </citation>
    <scope>IDENTIFICATION</scope>
</reference>
<evidence type="ECO:0000313" key="2">
    <source>
        <dbReference type="Proteomes" id="UP000887578"/>
    </source>
</evidence>
<name>A0A914Q0A0_9BILA</name>
<dbReference type="Proteomes" id="UP000887578">
    <property type="component" value="Unplaced"/>
</dbReference>
<accession>A0A914Q0A0</accession>
<organism evidence="2 3">
    <name type="scientific">Panagrolaimus davidi</name>
    <dbReference type="NCBI Taxonomy" id="227884"/>
    <lineage>
        <taxon>Eukaryota</taxon>
        <taxon>Metazoa</taxon>
        <taxon>Ecdysozoa</taxon>
        <taxon>Nematoda</taxon>
        <taxon>Chromadorea</taxon>
        <taxon>Rhabditida</taxon>
        <taxon>Tylenchina</taxon>
        <taxon>Panagrolaimomorpha</taxon>
        <taxon>Panagrolaimoidea</taxon>
        <taxon>Panagrolaimidae</taxon>
        <taxon>Panagrolaimus</taxon>
    </lineage>
</organism>
<dbReference type="WBParaSite" id="PDA_v2.g24570.t1">
    <property type="protein sequence ID" value="PDA_v2.g24570.t1"/>
    <property type="gene ID" value="PDA_v2.g24570"/>
</dbReference>
<feature type="region of interest" description="Disordered" evidence="1">
    <location>
        <begin position="148"/>
        <end position="171"/>
    </location>
</feature>
<evidence type="ECO:0000313" key="3">
    <source>
        <dbReference type="WBParaSite" id="PDA_v2.g24570.t1"/>
    </source>
</evidence>
<evidence type="ECO:0000256" key="1">
    <source>
        <dbReference type="SAM" id="MobiDB-lite"/>
    </source>
</evidence>
<dbReference type="AlphaFoldDB" id="A0A914Q0A0"/>
<proteinExistence type="predicted"/>